<name>A0A2C9CT21_9RHOB</name>
<evidence type="ECO:0000256" key="3">
    <source>
        <dbReference type="ARBA" id="ARBA00022643"/>
    </source>
</evidence>
<evidence type="ECO:0000313" key="7">
    <source>
        <dbReference type="EMBL" id="SOH94315.1"/>
    </source>
</evidence>
<proteinExistence type="inferred from homology"/>
<dbReference type="AlphaFoldDB" id="A0A2C9CT21"/>
<reference evidence="8" key="1">
    <citation type="submission" date="2017-09" db="EMBL/GenBank/DDBJ databases">
        <authorList>
            <person name="Varghese N."/>
            <person name="Submissions S."/>
        </authorList>
    </citation>
    <scope>NUCLEOTIDE SEQUENCE [LARGE SCALE GENOMIC DNA]</scope>
    <source>
        <strain evidence="8">C7</strain>
    </source>
</reference>
<dbReference type="GO" id="GO:0016491">
    <property type="term" value="F:oxidoreductase activity"/>
    <property type="evidence" value="ECO:0007669"/>
    <property type="project" value="UniProtKB-UniRule"/>
</dbReference>
<evidence type="ECO:0000256" key="4">
    <source>
        <dbReference type="ARBA" id="ARBA00023002"/>
    </source>
</evidence>
<dbReference type="Proteomes" id="UP000220034">
    <property type="component" value="Unassembled WGS sequence"/>
</dbReference>
<organism evidence="7 8">
    <name type="scientific">Pontivivens marinum</name>
    <dbReference type="NCBI Taxonomy" id="1690039"/>
    <lineage>
        <taxon>Bacteria</taxon>
        <taxon>Pseudomonadati</taxon>
        <taxon>Pseudomonadota</taxon>
        <taxon>Alphaproteobacteria</taxon>
        <taxon>Rhodobacterales</taxon>
        <taxon>Paracoccaceae</taxon>
        <taxon>Pontivivens</taxon>
    </lineage>
</organism>
<dbReference type="EMBL" id="OCTN01000004">
    <property type="protein sequence ID" value="SOH94315.1"/>
    <property type="molecule type" value="Genomic_DNA"/>
</dbReference>
<accession>A0A2C9CT21</accession>
<dbReference type="Pfam" id="PF00881">
    <property type="entry name" value="Nitroreductase"/>
    <property type="match status" value="1"/>
</dbReference>
<sequence length="270" mass="29401">MDGKALMAARYGNALPTTGVPLTPVMELMMQHRSVRHYTEQPLPEGALETLIAAGQSGATSSNMQPISVIAVTDPDRKKRFSEAASGQSFVAEAPVILCFALDQSRPARIGADKGEDLWALPLLDNFLAGATDAAIFAQNVLLAAQSMGLGGCYIGNFRNDPEFMARELSLPSQAVVLFGMALGYEAEPQTGIRPRLPQSVVLHHEHYSTDVETTALQDYDAIFAEHEVAQGRPETTWTDRHKARYANRDYLSGRINLRAILGRMGFPLS</sequence>
<evidence type="ECO:0000259" key="6">
    <source>
        <dbReference type="Pfam" id="PF00881"/>
    </source>
</evidence>
<dbReference type="InterPro" id="IPR029479">
    <property type="entry name" value="Nitroreductase"/>
</dbReference>
<dbReference type="InterPro" id="IPR016446">
    <property type="entry name" value="Flavin_OxRdtase_Frp"/>
</dbReference>
<protein>
    <submittedName>
        <fullName evidence="7">Nitroreductase</fullName>
    </submittedName>
</protein>
<evidence type="ECO:0000313" key="8">
    <source>
        <dbReference type="Proteomes" id="UP000220034"/>
    </source>
</evidence>
<keyword evidence="4 5" id="KW-0560">Oxidoreductase</keyword>
<dbReference type="PIRSF" id="PIRSF005426">
    <property type="entry name" value="Frp"/>
    <property type="match status" value="1"/>
</dbReference>
<dbReference type="InterPro" id="IPR000415">
    <property type="entry name" value="Nitroreductase-like"/>
</dbReference>
<keyword evidence="3 5" id="KW-0288">FMN</keyword>
<dbReference type="CDD" id="cd02146">
    <property type="entry name" value="NfsA-like"/>
    <property type="match status" value="1"/>
</dbReference>
<dbReference type="Gene3D" id="3.40.109.10">
    <property type="entry name" value="NADH Oxidase"/>
    <property type="match status" value="1"/>
</dbReference>
<comment type="similarity">
    <text evidence="1 5">Belongs to the flavin oxidoreductase frp family.</text>
</comment>
<dbReference type="PANTHER" id="PTHR43425">
    <property type="entry name" value="OXYGEN-INSENSITIVE NADPH NITROREDUCTASE"/>
    <property type="match status" value="1"/>
</dbReference>
<keyword evidence="5" id="KW-0521">NADP</keyword>
<gene>
    <name evidence="7" type="ORF">SAMN06273572_10413</name>
</gene>
<evidence type="ECO:0000256" key="2">
    <source>
        <dbReference type="ARBA" id="ARBA00022630"/>
    </source>
</evidence>
<dbReference type="PANTHER" id="PTHR43425:SF2">
    <property type="entry name" value="OXYGEN-INSENSITIVE NADPH NITROREDUCTASE"/>
    <property type="match status" value="1"/>
</dbReference>
<dbReference type="OrthoDB" id="3181400at2"/>
<evidence type="ECO:0000256" key="5">
    <source>
        <dbReference type="PIRNR" id="PIRNR005426"/>
    </source>
</evidence>
<feature type="domain" description="Nitroreductase" evidence="6">
    <location>
        <begin position="30"/>
        <end position="185"/>
    </location>
</feature>
<dbReference type="SUPFAM" id="SSF55469">
    <property type="entry name" value="FMN-dependent nitroreductase-like"/>
    <property type="match status" value="1"/>
</dbReference>
<evidence type="ECO:0000256" key="1">
    <source>
        <dbReference type="ARBA" id="ARBA00008366"/>
    </source>
</evidence>
<keyword evidence="8" id="KW-1185">Reference proteome</keyword>
<keyword evidence="2 5" id="KW-0285">Flavoprotein</keyword>